<dbReference type="AlphaFoldDB" id="X1W1U5"/>
<organism evidence="1">
    <name type="scientific">marine sediment metagenome</name>
    <dbReference type="NCBI Taxonomy" id="412755"/>
    <lineage>
        <taxon>unclassified sequences</taxon>
        <taxon>metagenomes</taxon>
        <taxon>ecological metagenomes</taxon>
    </lineage>
</organism>
<feature type="non-terminal residue" evidence="1">
    <location>
        <position position="1"/>
    </location>
</feature>
<comment type="caution">
    <text evidence="1">The sequence shown here is derived from an EMBL/GenBank/DDBJ whole genome shotgun (WGS) entry which is preliminary data.</text>
</comment>
<proteinExistence type="predicted"/>
<name>X1W1U5_9ZZZZ</name>
<feature type="non-terminal residue" evidence="1">
    <location>
        <position position="62"/>
    </location>
</feature>
<dbReference type="EMBL" id="BARW01042478">
    <property type="protein sequence ID" value="GAJ22565.1"/>
    <property type="molecule type" value="Genomic_DNA"/>
</dbReference>
<reference evidence="1" key="1">
    <citation type="journal article" date="2014" name="Front. Microbiol.">
        <title>High frequency of phylogenetically diverse reductive dehalogenase-homologous genes in deep subseafloor sedimentary metagenomes.</title>
        <authorList>
            <person name="Kawai M."/>
            <person name="Futagami T."/>
            <person name="Toyoda A."/>
            <person name="Takaki Y."/>
            <person name="Nishi S."/>
            <person name="Hori S."/>
            <person name="Arai W."/>
            <person name="Tsubouchi T."/>
            <person name="Morono Y."/>
            <person name="Uchiyama I."/>
            <person name="Ito T."/>
            <person name="Fujiyama A."/>
            <person name="Inagaki F."/>
            <person name="Takami H."/>
        </authorList>
    </citation>
    <scope>NUCLEOTIDE SEQUENCE</scope>
    <source>
        <strain evidence="1">Expedition CK06-06</strain>
    </source>
</reference>
<evidence type="ECO:0000313" key="1">
    <source>
        <dbReference type="EMBL" id="GAJ22565.1"/>
    </source>
</evidence>
<accession>X1W1U5</accession>
<gene>
    <name evidence="1" type="ORF">S12H4_62926</name>
</gene>
<protein>
    <submittedName>
        <fullName evidence="1">Uncharacterized protein</fullName>
    </submittedName>
</protein>
<sequence length="62" mass="7365">DFFDNQIYPTSGAYESLEITSIDQFEDVPITWYDLSIKNLNQTIMHFSMENSSRYYNITLFP</sequence>